<dbReference type="Proteomes" id="UP001519345">
    <property type="component" value="Unassembled WGS sequence"/>
</dbReference>
<evidence type="ECO:0000313" key="1">
    <source>
        <dbReference type="EMBL" id="MBP1971446.1"/>
    </source>
</evidence>
<evidence type="ECO:0000313" key="2">
    <source>
        <dbReference type="Proteomes" id="UP001519345"/>
    </source>
</evidence>
<name>A0ABS4IKI4_9BACI</name>
<dbReference type="EMBL" id="JAGGKX010000026">
    <property type="protein sequence ID" value="MBP1971446.1"/>
    <property type="molecule type" value="Genomic_DNA"/>
</dbReference>
<gene>
    <name evidence="1" type="ORF">J2Z83_003585</name>
</gene>
<reference evidence="1 2" key="1">
    <citation type="submission" date="2021-03" db="EMBL/GenBank/DDBJ databases">
        <title>Genomic Encyclopedia of Type Strains, Phase IV (KMG-IV): sequencing the most valuable type-strain genomes for metagenomic binning, comparative biology and taxonomic classification.</title>
        <authorList>
            <person name="Goeker M."/>
        </authorList>
    </citation>
    <scope>NUCLEOTIDE SEQUENCE [LARGE SCALE GENOMIC DNA]</scope>
    <source>
        <strain evidence="1 2">DSM 25609</strain>
    </source>
</reference>
<comment type="caution">
    <text evidence="1">The sequence shown here is derived from an EMBL/GenBank/DDBJ whole genome shotgun (WGS) entry which is preliminary data.</text>
</comment>
<sequence>MNKKLMVGNYLPSALAFGEIQKTVILEKQYTGVE</sequence>
<protein>
    <submittedName>
        <fullName evidence="1">Uncharacterized protein</fullName>
    </submittedName>
</protein>
<keyword evidence="2" id="KW-1185">Reference proteome</keyword>
<organism evidence="1 2">
    <name type="scientific">Virgibacillus natechei</name>
    <dbReference type="NCBI Taxonomy" id="1216297"/>
    <lineage>
        <taxon>Bacteria</taxon>
        <taxon>Bacillati</taxon>
        <taxon>Bacillota</taxon>
        <taxon>Bacilli</taxon>
        <taxon>Bacillales</taxon>
        <taxon>Bacillaceae</taxon>
        <taxon>Virgibacillus</taxon>
    </lineage>
</organism>
<accession>A0ABS4IKI4</accession>
<proteinExistence type="predicted"/>